<accession>A0AB39J4P6</accession>
<protein>
    <submittedName>
        <fullName evidence="1">Uncharacterized protein</fullName>
    </submittedName>
</protein>
<evidence type="ECO:0000313" key="1">
    <source>
        <dbReference type="EMBL" id="XDL62013.1"/>
    </source>
</evidence>
<gene>
    <name evidence="1" type="ORF">AB4922_03380</name>
</gene>
<dbReference type="EMBL" id="CP162911">
    <property type="protein sequence ID" value="XDL62013.1"/>
    <property type="molecule type" value="Genomic_DNA"/>
</dbReference>
<dbReference type="RefSeq" id="WP_160141238.1">
    <property type="nucleotide sequence ID" value="NZ_CP162911.1"/>
</dbReference>
<reference evidence="1" key="1">
    <citation type="submission" date="2024-07" db="EMBL/GenBank/DDBJ databases">
        <authorList>
            <person name="Wang K."/>
            <person name="Liang S."/>
            <person name="Wang S."/>
        </authorList>
    </citation>
    <scope>NUCLEOTIDE SEQUENCE</scope>
    <source>
        <strain evidence="1">KW1</strain>
    </source>
</reference>
<dbReference type="AlphaFoldDB" id="A0AB39J4P6"/>
<organism evidence="1">
    <name type="scientific">Bacillus aerius</name>
    <dbReference type="NCBI Taxonomy" id="293388"/>
    <lineage>
        <taxon>Bacteria</taxon>
        <taxon>Bacillati</taxon>
        <taxon>Bacillota</taxon>
        <taxon>Bacilli</taxon>
        <taxon>Bacillales</taxon>
        <taxon>Bacillaceae</taxon>
        <taxon>Bacillus</taxon>
    </lineage>
</organism>
<proteinExistence type="predicted"/>
<name>A0AB39J4P6_9BACI</name>
<sequence>MAVYYYPDKTQKVTAWLSITDQNSGCGQTIPAQAGRAAEGSMVQRLKQL</sequence>